<protein>
    <recommendedName>
        <fullName evidence="1">Multiprotein bridging factor 1 N-terminal domain-containing protein</fullName>
    </recommendedName>
</protein>
<dbReference type="AlphaFoldDB" id="A0AAW2BZ08"/>
<reference evidence="2 3" key="1">
    <citation type="submission" date="2024-01" db="EMBL/GenBank/DDBJ databases">
        <title>A telomere-to-telomere, gap-free genome of sweet tea (Lithocarpus litseifolius).</title>
        <authorList>
            <person name="Zhou J."/>
        </authorList>
    </citation>
    <scope>NUCLEOTIDE SEQUENCE [LARGE SCALE GENOMIC DNA]</scope>
    <source>
        <strain evidence="2">Zhou-2022a</strain>
        <tissue evidence="2">Leaf</tissue>
    </source>
</reference>
<keyword evidence="3" id="KW-1185">Reference proteome</keyword>
<dbReference type="Gene3D" id="1.20.190.20">
    <property type="entry name" value="14-3-3 domain"/>
    <property type="match status" value="1"/>
</dbReference>
<evidence type="ECO:0000259" key="1">
    <source>
        <dbReference type="Pfam" id="PF08523"/>
    </source>
</evidence>
<dbReference type="InterPro" id="IPR013729">
    <property type="entry name" value="MBF1_N"/>
</dbReference>
<evidence type="ECO:0000313" key="2">
    <source>
        <dbReference type="EMBL" id="KAK9990673.1"/>
    </source>
</evidence>
<organism evidence="2 3">
    <name type="scientific">Lithocarpus litseifolius</name>
    <dbReference type="NCBI Taxonomy" id="425828"/>
    <lineage>
        <taxon>Eukaryota</taxon>
        <taxon>Viridiplantae</taxon>
        <taxon>Streptophyta</taxon>
        <taxon>Embryophyta</taxon>
        <taxon>Tracheophyta</taxon>
        <taxon>Spermatophyta</taxon>
        <taxon>Magnoliopsida</taxon>
        <taxon>eudicotyledons</taxon>
        <taxon>Gunneridae</taxon>
        <taxon>Pentapetalae</taxon>
        <taxon>rosids</taxon>
        <taxon>fabids</taxon>
        <taxon>Fagales</taxon>
        <taxon>Fagaceae</taxon>
        <taxon>Lithocarpus</taxon>
    </lineage>
</organism>
<comment type="caution">
    <text evidence="2">The sequence shown here is derived from an EMBL/GenBank/DDBJ whole genome shotgun (WGS) entry which is preliminary data.</text>
</comment>
<gene>
    <name evidence="2" type="ORF">SO802_025658</name>
</gene>
<dbReference type="EMBL" id="JAZDWU010000009">
    <property type="protein sequence ID" value="KAK9990673.1"/>
    <property type="molecule type" value="Genomic_DNA"/>
</dbReference>
<proteinExistence type="predicted"/>
<dbReference type="SUPFAM" id="SSF48445">
    <property type="entry name" value="14-3-3 protein"/>
    <property type="match status" value="1"/>
</dbReference>
<sequence length="83" mass="9071">MDKVSVAVENVYMAKLAEQAEQYEEMVEFMDKALRIGAAVQIVKKAEAGSNKKAASVVNAKKLDEAAEKATLDRVSTEVKQLI</sequence>
<accession>A0AAW2BZ08</accession>
<dbReference type="Pfam" id="PF08523">
    <property type="entry name" value="MBF1"/>
    <property type="match status" value="1"/>
</dbReference>
<feature type="domain" description="Multiprotein bridging factor 1 N-terminal" evidence="1">
    <location>
        <begin position="31"/>
        <end position="75"/>
    </location>
</feature>
<name>A0AAW2BZ08_9ROSI</name>
<evidence type="ECO:0000313" key="3">
    <source>
        <dbReference type="Proteomes" id="UP001459277"/>
    </source>
</evidence>
<dbReference type="Proteomes" id="UP001459277">
    <property type="component" value="Unassembled WGS sequence"/>
</dbReference>
<dbReference type="InterPro" id="IPR036815">
    <property type="entry name" value="14-3-3_dom_sf"/>
</dbReference>